<organism evidence="2 3">
    <name type="scientific">Armillaria ostoyae</name>
    <name type="common">Armillaria root rot fungus</name>
    <dbReference type="NCBI Taxonomy" id="47428"/>
    <lineage>
        <taxon>Eukaryota</taxon>
        <taxon>Fungi</taxon>
        <taxon>Dikarya</taxon>
        <taxon>Basidiomycota</taxon>
        <taxon>Agaricomycotina</taxon>
        <taxon>Agaricomycetes</taxon>
        <taxon>Agaricomycetidae</taxon>
        <taxon>Agaricales</taxon>
        <taxon>Marasmiineae</taxon>
        <taxon>Physalacriaceae</taxon>
        <taxon>Armillaria</taxon>
    </lineage>
</organism>
<gene>
    <name evidence="2" type="ORF">ARMOST_06149</name>
</gene>
<sequence length="108" mass="11970">MELQLVTGFRPQLSATRSGAGLLSSFGSTRIIVINNQKFQHAHISITVSCLLPYIRSFHYSVLSNRIRHSREKPQARTRNVPRSTTPASSEPCLVLARPSASGVLQRI</sequence>
<keyword evidence="3" id="KW-1185">Reference proteome</keyword>
<reference evidence="3" key="1">
    <citation type="journal article" date="2017" name="Nat. Ecol. Evol.">
        <title>Genome expansion and lineage-specific genetic innovations in the forest pathogenic fungi Armillaria.</title>
        <authorList>
            <person name="Sipos G."/>
            <person name="Prasanna A.N."/>
            <person name="Walter M.C."/>
            <person name="O'Connor E."/>
            <person name="Balint B."/>
            <person name="Krizsan K."/>
            <person name="Kiss B."/>
            <person name="Hess J."/>
            <person name="Varga T."/>
            <person name="Slot J."/>
            <person name="Riley R."/>
            <person name="Boka B."/>
            <person name="Rigling D."/>
            <person name="Barry K."/>
            <person name="Lee J."/>
            <person name="Mihaltcheva S."/>
            <person name="LaButti K."/>
            <person name="Lipzen A."/>
            <person name="Waldron R."/>
            <person name="Moloney N.M."/>
            <person name="Sperisen C."/>
            <person name="Kredics L."/>
            <person name="Vagvoelgyi C."/>
            <person name="Patrignani A."/>
            <person name="Fitzpatrick D."/>
            <person name="Nagy I."/>
            <person name="Doyle S."/>
            <person name="Anderson J.B."/>
            <person name="Grigoriev I.V."/>
            <person name="Gueldener U."/>
            <person name="Muensterkoetter M."/>
            <person name="Nagy L.G."/>
        </authorList>
    </citation>
    <scope>NUCLEOTIDE SEQUENCE [LARGE SCALE GENOMIC DNA]</scope>
    <source>
        <strain evidence="3">C18/9</strain>
    </source>
</reference>
<dbReference type="Proteomes" id="UP000219338">
    <property type="component" value="Unassembled WGS sequence"/>
</dbReference>
<name>A0A284R296_ARMOS</name>
<dbReference type="EMBL" id="FUEG01000004">
    <property type="protein sequence ID" value="SJL02812.1"/>
    <property type="molecule type" value="Genomic_DNA"/>
</dbReference>
<protein>
    <submittedName>
        <fullName evidence="2">Uncharacterized protein</fullName>
    </submittedName>
</protein>
<accession>A0A284R296</accession>
<evidence type="ECO:0000313" key="2">
    <source>
        <dbReference type="EMBL" id="SJL02812.1"/>
    </source>
</evidence>
<feature type="compositionally biased region" description="Polar residues" evidence="1">
    <location>
        <begin position="77"/>
        <end position="89"/>
    </location>
</feature>
<evidence type="ECO:0000313" key="3">
    <source>
        <dbReference type="Proteomes" id="UP000219338"/>
    </source>
</evidence>
<proteinExistence type="predicted"/>
<dbReference type="AlphaFoldDB" id="A0A284R296"/>
<evidence type="ECO:0000256" key="1">
    <source>
        <dbReference type="SAM" id="MobiDB-lite"/>
    </source>
</evidence>
<feature type="region of interest" description="Disordered" evidence="1">
    <location>
        <begin position="69"/>
        <end position="92"/>
    </location>
</feature>